<reference evidence="4 5" key="1">
    <citation type="submission" date="2012-06" db="EMBL/GenBank/DDBJ databases">
        <title>The complete chromosome of genome of Turneriella parva DSM 21527.</title>
        <authorList>
            <consortium name="US DOE Joint Genome Institute (JGI-PGF)"/>
            <person name="Lucas S."/>
            <person name="Han J."/>
            <person name="Lapidus A."/>
            <person name="Bruce D."/>
            <person name="Goodwin L."/>
            <person name="Pitluck S."/>
            <person name="Peters L."/>
            <person name="Kyrpides N."/>
            <person name="Mavromatis K."/>
            <person name="Ivanova N."/>
            <person name="Mikhailova N."/>
            <person name="Chertkov O."/>
            <person name="Detter J.C."/>
            <person name="Tapia R."/>
            <person name="Han C."/>
            <person name="Land M."/>
            <person name="Hauser L."/>
            <person name="Markowitz V."/>
            <person name="Cheng J.-F."/>
            <person name="Hugenholtz P."/>
            <person name="Woyke T."/>
            <person name="Wu D."/>
            <person name="Gronow S."/>
            <person name="Wellnitz S."/>
            <person name="Brambilla E."/>
            <person name="Klenk H.-P."/>
            <person name="Eisen J.A."/>
        </authorList>
    </citation>
    <scope>NUCLEOTIDE SEQUENCE [LARGE SCALE GENOMIC DNA]</scope>
    <source>
        <strain evidence="5">ATCC BAA-1111 / DSM 21527 / NCTC 11395 / H</strain>
    </source>
</reference>
<dbReference type="GO" id="GO:0000160">
    <property type="term" value="P:phosphorelay signal transduction system"/>
    <property type="evidence" value="ECO:0007669"/>
    <property type="project" value="InterPro"/>
</dbReference>
<evidence type="ECO:0000313" key="4">
    <source>
        <dbReference type="EMBL" id="AFM11341.1"/>
    </source>
</evidence>
<dbReference type="PANTHER" id="PTHR44591">
    <property type="entry name" value="STRESS RESPONSE REGULATOR PROTEIN 1"/>
    <property type="match status" value="1"/>
</dbReference>
<proteinExistence type="predicted"/>
<dbReference type="RefSeq" id="WP_014801859.1">
    <property type="nucleotide sequence ID" value="NC_018020.1"/>
</dbReference>
<dbReference type="KEGG" id="tpx:Turpa_0690"/>
<keyword evidence="1 2" id="KW-0597">Phosphoprotein</keyword>
<dbReference type="Pfam" id="PF00072">
    <property type="entry name" value="Response_reg"/>
    <property type="match status" value="1"/>
</dbReference>
<dbReference type="Gene3D" id="3.40.50.2300">
    <property type="match status" value="1"/>
</dbReference>
<organism evidence="4 5">
    <name type="scientific">Turneriella parva (strain ATCC BAA-1111 / DSM 21527 / NCTC 11395 / H)</name>
    <name type="common">Leptospira parva</name>
    <dbReference type="NCBI Taxonomy" id="869212"/>
    <lineage>
        <taxon>Bacteria</taxon>
        <taxon>Pseudomonadati</taxon>
        <taxon>Spirochaetota</taxon>
        <taxon>Spirochaetia</taxon>
        <taxon>Leptospirales</taxon>
        <taxon>Leptospiraceae</taxon>
        <taxon>Turneriella</taxon>
    </lineage>
</organism>
<gene>
    <name evidence="4" type="ordered locus">Turpa_0690</name>
</gene>
<name>I4B234_TURPD</name>
<dbReference type="HOGENOM" id="CLU_000445_69_12_12"/>
<dbReference type="SUPFAM" id="SSF52172">
    <property type="entry name" value="CheY-like"/>
    <property type="match status" value="1"/>
</dbReference>
<feature type="modified residue" description="4-aspartylphosphate" evidence="2">
    <location>
        <position position="55"/>
    </location>
</feature>
<accession>I4B234</accession>
<dbReference type="EMBL" id="CP002959">
    <property type="protein sequence ID" value="AFM11341.1"/>
    <property type="molecule type" value="Genomic_DNA"/>
</dbReference>
<dbReference type="AlphaFoldDB" id="I4B234"/>
<dbReference type="InterPro" id="IPR001789">
    <property type="entry name" value="Sig_transdc_resp-reg_receiver"/>
</dbReference>
<dbReference type="PROSITE" id="PS50110">
    <property type="entry name" value="RESPONSE_REGULATORY"/>
    <property type="match status" value="1"/>
</dbReference>
<dbReference type="SMART" id="SM00448">
    <property type="entry name" value="REC"/>
    <property type="match status" value="1"/>
</dbReference>
<feature type="domain" description="Response regulatory" evidence="3">
    <location>
        <begin position="3"/>
        <end position="120"/>
    </location>
</feature>
<dbReference type="OrthoDB" id="9797769at2"/>
<evidence type="ECO:0000313" key="5">
    <source>
        <dbReference type="Proteomes" id="UP000006048"/>
    </source>
</evidence>
<evidence type="ECO:0000256" key="2">
    <source>
        <dbReference type="PROSITE-ProRule" id="PRU00169"/>
    </source>
</evidence>
<keyword evidence="5" id="KW-1185">Reference proteome</keyword>
<protein>
    <submittedName>
        <fullName evidence="4">Response regulator receiver protein</fullName>
    </submittedName>
</protein>
<dbReference type="InterPro" id="IPR050595">
    <property type="entry name" value="Bact_response_regulator"/>
</dbReference>
<dbReference type="Proteomes" id="UP000006048">
    <property type="component" value="Chromosome"/>
</dbReference>
<dbReference type="InterPro" id="IPR011006">
    <property type="entry name" value="CheY-like_superfamily"/>
</dbReference>
<sequence>MQTVLAVDDSETMRQMVKMTLQTGNYQVVLASDGEEALAKFNSTTGSGFDLVVTDINMPKLDGIGLIREIRSRNKDVPILALTTESEDCMRKKGADAGANGWMTKPFKPAQFMEVVSRII</sequence>
<dbReference type="STRING" id="869212.Turpa_0690"/>
<evidence type="ECO:0000259" key="3">
    <source>
        <dbReference type="PROSITE" id="PS50110"/>
    </source>
</evidence>
<evidence type="ECO:0000256" key="1">
    <source>
        <dbReference type="ARBA" id="ARBA00022553"/>
    </source>
</evidence>
<dbReference type="PANTHER" id="PTHR44591:SF25">
    <property type="entry name" value="CHEMOTAXIS TWO-COMPONENT RESPONSE REGULATOR"/>
    <property type="match status" value="1"/>
</dbReference>